<organism evidence="2 3">
    <name type="scientific">Sulfurospirillum barnesii (strain ATCC 700032 / DSM 10660 / SES-3)</name>
    <dbReference type="NCBI Taxonomy" id="760154"/>
    <lineage>
        <taxon>Bacteria</taxon>
        <taxon>Pseudomonadati</taxon>
        <taxon>Campylobacterota</taxon>
        <taxon>Epsilonproteobacteria</taxon>
        <taxon>Campylobacterales</taxon>
        <taxon>Sulfurospirillaceae</taxon>
        <taxon>Sulfurospirillum</taxon>
    </lineage>
</organism>
<proteinExistence type="predicted"/>
<evidence type="ECO:0000313" key="3">
    <source>
        <dbReference type="Proteomes" id="UP000006176"/>
    </source>
</evidence>
<dbReference type="Pfam" id="PF05016">
    <property type="entry name" value="ParE_toxin"/>
    <property type="match status" value="1"/>
</dbReference>
<dbReference type="Proteomes" id="UP000006176">
    <property type="component" value="Chromosome"/>
</dbReference>
<protein>
    <submittedName>
        <fullName evidence="2">Plasmid stabilization system protein</fullName>
    </submittedName>
</protein>
<dbReference type="PATRIC" id="fig|760154.4.peg.278"/>
<dbReference type="KEGG" id="sba:Sulba_0280"/>
<keyword evidence="1" id="KW-1277">Toxin-antitoxin system</keyword>
<sequence>MNMHIEFKESFLKRFESQLRFIANDSPKNALKFKNELLAQIRLLVSHPLKCRKSIYFEDESIRDLVHKGYTIVYRIHENKIEIFGLTKYQEHIAD</sequence>
<reference evidence="2 3" key="1">
    <citation type="submission" date="2012-06" db="EMBL/GenBank/DDBJ databases">
        <title>Complete sequence of Sulfurospirillum barnesii SES-3.</title>
        <authorList>
            <consortium name="US DOE Joint Genome Institute"/>
            <person name="Lucas S."/>
            <person name="Han J."/>
            <person name="Lapidus A."/>
            <person name="Cheng J.-F."/>
            <person name="Goodwin L."/>
            <person name="Pitluck S."/>
            <person name="Peters L."/>
            <person name="Ovchinnikova G."/>
            <person name="Lu M."/>
            <person name="Detter J.C."/>
            <person name="Han C."/>
            <person name="Tapia R."/>
            <person name="Land M."/>
            <person name="Hauser L."/>
            <person name="Kyrpides N."/>
            <person name="Ivanova N."/>
            <person name="Pagani I."/>
            <person name="Stolz J."/>
            <person name="Arkin A."/>
            <person name="Dehal P."/>
            <person name="Oremland R."/>
            <person name="Saltikov C."/>
            <person name="Basu P."/>
            <person name="Hollibaugh J."/>
            <person name="Newman D."/>
            <person name="Stolyar S."/>
            <person name="Hazen T."/>
            <person name="Woyke T."/>
        </authorList>
    </citation>
    <scope>NUCLEOTIDE SEQUENCE [LARGE SCALE GENOMIC DNA]</scope>
    <source>
        <strain evidence="3">ATCC 700032 / DSM 10660 / SES-3</strain>
    </source>
</reference>
<accession>I3XUI2</accession>
<dbReference type="STRING" id="760154.Sulba_0280"/>
<dbReference type="InterPro" id="IPR007712">
    <property type="entry name" value="RelE/ParE_toxin"/>
</dbReference>
<name>I3XUI2_SULBS</name>
<dbReference type="Gene3D" id="3.30.2310.20">
    <property type="entry name" value="RelE-like"/>
    <property type="match status" value="1"/>
</dbReference>
<keyword evidence="3" id="KW-1185">Reference proteome</keyword>
<dbReference type="InterPro" id="IPR035093">
    <property type="entry name" value="RelE/ParE_toxin_dom_sf"/>
</dbReference>
<evidence type="ECO:0000313" key="2">
    <source>
        <dbReference type="EMBL" id="AFL67606.1"/>
    </source>
</evidence>
<dbReference type="eggNOG" id="COG3668">
    <property type="taxonomic scope" value="Bacteria"/>
</dbReference>
<dbReference type="HOGENOM" id="CLU_147162_12_0_7"/>
<evidence type="ECO:0000256" key="1">
    <source>
        <dbReference type="ARBA" id="ARBA00022649"/>
    </source>
</evidence>
<dbReference type="EMBL" id="CP003333">
    <property type="protein sequence ID" value="AFL67606.1"/>
    <property type="molecule type" value="Genomic_DNA"/>
</dbReference>
<dbReference type="AlphaFoldDB" id="I3XUI2"/>
<gene>
    <name evidence="2" type="ordered locus">Sulba_0280</name>
</gene>
<dbReference type="RefSeq" id="WP_014768487.1">
    <property type="nucleotide sequence ID" value="NC_018002.1"/>
</dbReference>